<dbReference type="GO" id="GO:0001228">
    <property type="term" value="F:DNA-binding transcription activator activity, RNA polymerase II-specific"/>
    <property type="evidence" value="ECO:0007669"/>
    <property type="project" value="TreeGrafter"/>
</dbReference>
<dbReference type="PROSITE" id="PS50048">
    <property type="entry name" value="ZN2_CY6_FUNGAL_2"/>
    <property type="match status" value="1"/>
</dbReference>
<dbReference type="OrthoDB" id="4937900at2759"/>
<dbReference type="SUPFAM" id="SSF57701">
    <property type="entry name" value="Zn2/Cys6 DNA-binding domain"/>
    <property type="match status" value="1"/>
</dbReference>
<organism evidence="3 4">
    <name type="scientific">Microthyrium microscopicum</name>
    <dbReference type="NCBI Taxonomy" id="703497"/>
    <lineage>
        <taxon>Eukaryota</taxon>
        <taxon>Fungi</taxon>
        <taxon>Dikarya</taxon>
        <taxon>Ascomycota</taxon>
        <taxon>Pezizomycotina</taxon>
        <taxon>Dothideomycetes</taxon>
        <taxon>Dothideomycetes incertae sedis</taxon>
        <taxon>Microthyriales</taxon>
        <taxon>Microthyriaceae</taxon>
        <taxon>Microthyrium</taxon>
    </lineage>
</organism>
<dbReference type="InterPro" id="IPR001138">
    <property type="entry name" value="Zn2Cys6_DnaBD"/>
</dbReference>
<feature type="domain" description="Zn(2)-C6 fungal-type" evidence="2">
    <location>
        <begin position="13"/>
        <end position="43"/>
    </location>
</feature>
<dbReference type="PANTHER" id="PTHR47784:SF10">
    <property type="entry name" value="TRANSCRIPTION FACTOR, PUTATIVE (AFU_ORTHOLOGUE AFUA_6G14150)-RELATED"/>
    <property type="match status" value="1"/>
</dbReference>
<dbReference type="AlphaFoldDB" id="A0A6A6UL34"/>
<name>A0A6A6UL34_9PEZI</name>
<dbReference type="GO" id="GO:0008270">
    <property type="term" value="F:zinc ion binding"/>
    <property type="evidence" value="ECO:0007669"/>
    <property type="project" value="InterPro"/>
</dbReference>
<gene>
    <name evidence="3" type="ORF">BT63DRAFT_422145</name>
</gene>
<sequence length="424" mass="47455">MRKRQSHNKSRRGCQNCKKKHVKCDEQGPPCANCVVRKLDCVYSRKNSPVVAALVVATQSSRSTPAQPKEALPPALTITPEFRRLLELELMHRWSTTTFKSICFVPEEWEYAPHILPRDALQFSYLLDGLFAFSALDLALNSSGDKRDVYLQAALEYYNRSSVAFRPHLDQIADGDINMIYTYSAMAAFMNLVIPECAPETRNPPKMVDRAKMFFSLTLATTQIALAHTRALTKKSLVVRATLESVKNASLEYLTESDRFGLNLLDLVHQQMAEQHLFVASDSDEHGNIPTARPIYQRVTSTLKFAFAEDGRGVINGACLGFSGMVGAEYLAVLDKGEPLALLMLSYWGVLMHRLASKYWWTRGIGKSVVYECSDLIMQSSLSLVPAVQDGIAWTKNQVEVDSLRPLMNEDSLLEGHSLAIRSI</sequence>
<dbReference type="EMBL" id="MU004232">
    <property type="protein sequence ID" value="KAF2671604.1"/>
    <property type="molecule type" value="Genomic_DNA"/>
</dbReference>
<dbReference type="SMART" id="SM00066">
    <property type="entry name" value="GAL4"/>
    <property type="match status" value="1"/>
</dbReference>
<protein>
    <recommendedName>
        <fullName evidence="2">Zn(2)-C6 fungal-type domain-containing protein</fullName>
    </recommendedName>
</protein>
<dbReference type="Proteomes" id="UP000799302">
    <property type="component" value="Unassembled WGS sequence"/>
</dbReference>
<dbReference type="Pfam" id="PF00172">
    <property type="entry name" value="Zn_clus"/>
    <property type="match status" value="1"/>
</dbReference>
<dbReference type="PANTHER" id="PTHR47784">
    <property type="entry name" value="STEROL UPTAKE CONTROL PROTEIN 2"/>
    <property type="match status" value="1"/>
</dbReference>
<evidence type="ECO:0000313" key="4">
    <source>
        <dbReference type="Proteomes" id="UP000799302"/>
    </source>
</evidence>
<dbReference type="InterPro" id="IPR053157">
    <property type="entry name" value="Sterol_Uptake_Regulator"/>
</dbReference>
<evidence type="ECO:0000256" key="1">
    <source>
        <dbReference type="ARBA" id="ARBA00023242"/>
    </source>
</evidence>
<keyword evidence="1" id="KW-0539">Nucleus</keyword>
<dbReference type="Gene3D" id="4.10.240.10">
    <property type="entry name" value="Zn(2)-C6 fungal-type DNA-binding domain"/>
    <property type="match status" value="1"/>
</dbReference>
<dbReference type="InterPro" id="IPR036864">
    <property type="entry name" value="Zn2-C6_fun-type_DNA-bd_sf"/>
</dbReference>
<dbReference type="PROSITE" id="PS00463">
    <property type="entry name" value="ZN2_CY6_FUNGAL_1"/>
    <property type="match status" value="1"/>
</dbReference>
<keyword evidence="4" id="KW-1185">Reference proteome</keyword>
<reference evidence="3" key="1">
    <citation type="journal article" date="2020" name="Stud. Mycol.">
        <title>101 Dothideomycetes genomes: a test case for predicting lifestyles and emergence of pathogens.</title>
        <authorList>
            <person name="Haridas S."/>
            <person name="Albert R."/>
            <person name="Binder M."/>
            <person name="Bloem J."/>
            <person name="Labutti K."/>
            <person name="Salamov A."/>
            <person name="Andreopoulos B."/>
            <person name="Baker S."/>
            <person name="Barry K."/>
            <person name="Bills G."/>
            <person name="Bluhm B."/>
            <person name="Cannon C."/>
            <person name="Castanera R."/>
            <person name="Culley D."/>
            <person name="Daum C."/>
            <person name="Ezra D."/>
            <person name="Gonzalez J."/>
            <person name="Henrissat B."/>
            <person name="Kuo A."/>
            <person name="Liang C."/>
            <person name="Lipzen A."/>
            <person name="Lutzoni F."/>
            <person name="Magnuson J."/>
            <person name="Mondo S."/>
            <person name="Nolan M."/>
            <person name="Ohm R."/>
            <person name="Pangilinan J."/>
            <person name="Park H.-J."/>
            <person name="Ramirez L."/>
            <person name="Alfaro M."/>
            <person name="Sun H."/>
            <person name="Tritt A."/>
            <person name="Yoshinaga Y."/>
            <person name="Zwiers L.-H."/>
            <person name="Turgeon B."/>
            <person name="Goodwin S."/>
            <person name="Spatafora J."/>
            <person name="Crous P."/>
            <person name="Grigoriev I."/>
        </authorList>
    </citation>
    <scope>NUCLEOTIDE SEQUENCE</scope>
    <source>
        <strain evidence="3">CBS 115976</strain>
    </source>
</reference>
<dbReference type="CDD" id="cd00067">
    <property type="entry name" value="GAL4"/>
    <property type="match status" value="1"/>
</dbReference>
<evidence type="ECO:0000259" key="2">
    <source>
        <dbReference type="PROSITE" id="PS50048"/>
    </source>
</evidence>
<accession>A0A6A6UL34</accession>
<proteinExistence type="predicted"/>
<evidence type="ECO:0000313" key="3">
    <source>
        <dbReference type="EMBL" id="KAF2671604.1"/>
    </source>
</evidence>